<reference evidence="9 10" key="1">
    <citation type="journal article" date="2021" name="Nat. Commun.">
        <title>Genetic determinants of endophytism in the Arabidopsis root mycobiome.</title>
        <authorList>
            <person name="Mesny F."/>
            <person name="Miyauchi S."/>
            <person name="Thiergart T."/>
            <person name="Pickel B."/>
            <person name="Atanasova L."/>
            <person name="Karlsson M."/>
            <person name="Huettel B."/>
            <person name="Barry K.W."/>
            <person name="Haridas S."/>
            <person name="Chen C."/>
            <person name="Bauer D."/>
            <person name="Andreopoulos W."/>
            <person name="Pangilinan J."/>
            <person name="LaButti K."/>
            <person name="Riley R."/>
            <person name="Lipzen A."/>
            <person name="Clum A."/>
            <person name="Drula E."/>
            <person name="Henrissat B."/>
            <person name="Kohler A."/>
            <person name="Grigoriev I.V."/>
            <person name="Martin F.M."/>
            <person name="Hacquard S."/>
        </authorList>
    </citation>
    <scope>NUCLEOTIDE SEQUENCE [LARGE SCALE GENOMIC DNA]</scope>
    <source>
        <strain evidence="9 10">MPI-CAGE-CH-0241</strain>
    </source>
</reference>
<dbReference type="PANTHER" id="PTHR23502:SF149">
    <property type="entry name" value="TRANSPORTER, PUTATIVE-RELATED"/>
    <property type="match status" value="1"/>
</dbReference>
<dbReference type="Gene3D" id="1.20.1250.20">
    <property type="entry name" value="MFS general substrate transporter like domains"/>
    <property type="match status" value="1"/>
</dbReference>
<dbReference type="Pfam" id="PF07690">
    <property type="entry name" value="MFS_1"/>
    <property type="match status" value="1"/>
</dbReference>
<dbReference type="OrthoDB" id="5215911at2759"/>
<dbReference type="PANTHER" id="PTHR23502">
    <property type="entry name" value="MAJOR FACILITATOR SUPERFAMILY"/>
    <property type="match status" value="1"/>
</dbReference>
<dbReference type="Proteomes" id="UP000777438">
    <property type="component" value="Unassembled WGS sequence"/>
</dbReference>
<dbReference type="InterPro" id="IPR020846">
    <property type="entry name" value="MFS_dom"/>
</dbReference>
<dbReference type="InterPro" id="IPR011701">
    <property type="entry name" value="MFS"/>
</dbReference>
<organism evidence="9 10">
    <name type="scientific">Thelonectria olida</name>
    <dbReference type="NCBI Taxonomy" id="1576542"/>
    <lineage>
        <taxon>Eukaryota</taxon>
        <taxon>Fungi</taxon>
        <taxon>Dikarya</taxon>
        <taxon>Ascomycota</taxon>
        <taxon>Pezizomycotina</taxon>
        <taxon>Sordariomycetes</taxon>
        <taxon>Hypocreomycetidae</taxon>
        <taxon>Hypocreales</taxon>
        <taxon>Nectriaceae</taxon>
        <taxon>Thelonectria</taxon>
    </lineage>
</organism>
<evidence type="ECO:0000256" key="4">
    <source>
        <dbReference type="ARBA" id="ARBA00023136"/>
    </source>
</evidence>
<evidence type="ECO:0000313" key="10">
    <source>
        <dbReference type="Proteomes" id="UP000777438"/>
    </source>
</evidence>
<name>A0A9P9AJA0_9HYPO</name>
<feature type="transmembrane region" description="Helical" evidence="7">
    <location>
        <begin position="346"/>
        <end position="369"/>
    </location>
</feature>
<feature type="transmembrane region" description="Helical" evidence="7">
    <location>
        <begin position="135"/>
        <end position="151"/>
    </location>
</feature>
<feature type="transmembrane region" description="Helical" evidence="7">
    <location>
        <begin position="432"/>
        <end position="453"/>
    </location>
</feature>
<keyword evidence="9" id="KW-0418">Kinase</keyword>
<feature type="transmembrane region" description="Helical" evidence="7">
    <location>
        <begin position="196"/>
        <end position="217"/>
    </location>
</feature>
<keyword evidence="9" id="KW-0808">Transferase</keyword>
<dbReference type="InterPro" id="IPR036259">
    <property type="entry name" value="MFS_trans_sf"/>
</dbReference>
<evidence type="ECO:0000256" key="7">
    <source>
        <dbReference type="SAM" id="Phobius"/>
    </source>
</evidence>
<evidence type="ECO:0000256" key="3">
    <source>
        <dbReference type="ARBA" id="ARBA00022989"/>
    </source>
</evidence>
<feature type="transmembrane region" description="Helical" evidence="7">
    <location>
        <begin position="459"/>
        <end position="480"/>
    </location>
</feature>
<dbReference type="GO" id="GO:0005886">
    <property type="term" value="C:plasma membrane"/>
    <property type="evidence" value="ECO:0007669"/>
    <property type="project" value="TreeGrafter"/>
</dbReference>
<protein>
    <submittedName>
        <fullName evidence="9">Serine/threonine kinase 16</fullName>
    </submittedName>
</protein>
<evidence type="ECO:0000256" key="1">
    <source>
        <dbReference type="ARBA" id="ARBA00004141"/>
    </source>
</evidence>
<proteinExistence type="predicted"/>
<dbReference type="EMBL" id="JAGPYM010000045">
    <property type="protein sequence ID" value="KAH6873645.1"/>
    <property type="molecule type" value="Genomic_DNA"/>
</dbReference>
<feature type="transmembrane region" description="Helical" evidence="7">
    <location>
        <begin position="524"/>
        <end position="548"/>
    </location>
</feature>
<feature type="transmembrane region" description="Helical" evidence="7">
    <location>
        <begin position="389"/>
        <end position="411"/>
    </location>
</feature>
<keyword evidence="2 7" id="KW-0812">Transmembrane</keyword>
<comment type="caution">
    <text evidence="9">The sequence shown here is derived from an EMBL/GenBank/DDBJ whole genome shotgun (WGS) entry which is preliminary data.</text>
</comment>
<feature type="compositionally biased region" description="Basic and acidic residues" evidence="6">
    <location>
        <begin position="259"/>
        <end position="283"/>
    </location>
</feature>
<feature type="region of interest" description="Disordered" evidence="6">
    <location>
        <begin position="259"/>
        <end position="289"/>
    </location>
</feature>
<feature type="transmembrane region" description="Helical" evidence="7">
    <location>
        <begin position="67"/>
        <end position="88"/>
    </location>
</feature>
<evidence type="ECO:0000256" key="6">
    <source>
        <dbReference type="SAM" id="MobiDB-lite"/>
    </source>
</evidence>
<feature type="transmembrane region" description="Helical" evidence="7">
    <location>
        <begin position="223"/>
        <end position="243"/>
    </location>
</feature>
<keyword evidence="3 7" id="KW-1133">Transmembrane helix</keyword>
<accession>A0A9P9AJA0</accession>
<comment type="subcellular location">
    <subcellularLocation>
        <location evidence="1">Membrane</location>
        <topology evidence="1">Multi-pass membrane protein</topology>
    </subcellularLocation>
</comment>
<evidence type="ECO:0000259" key="8">
    <source>
        <dbReference type="PROSITE" id="PS50850"/>
    </source>
</evidence>
<evidence type="ECO:0000256" key="5">
    <source>
        <dbReference type="ARBA" id="ARBA00023180"/>
    </source>
</evidence>
<dbReference type="PROSITE" id="PS50850">
    <property type="entry name" value="MFS"/>
    <property type="match status" value="1"/>
</dbReference>
<keyword evidence="5" id="KW-0325">Glycoprotein</keyword>
<evidence type="ECO:0000313" key="9">
    <source>
        <dbReference type="EMBL" id="KAH6873645.1"/>
    </source>
</evidence>
<sequence length="564" mass="62976">MEMNYSGQELQAIREELHTEILPGTEIMRDVRSHHFVKDSSGSSRVLVPQPSDDPADPLNWSFTWKMLAIVGASLVSFFQGFGPLSLAPMFPDYIEEFQCTLADAIQFTGVCILVLGFSNFIWVPISSSFGRRPVYIFSNLICLASMIWRARATTYGSFMGACVLNGIGAGPAESIQPEVIADIFFLHDRGKWNTLYWVTYMGSLMVGPIVSGAMALNVGWRTFWWLNVALAAFVLLYVVFLFPETKWHRLHPHEITEEARLDTDKNGSSPDAKHAEVSKEDNQGTADPAIKMSTDRLDALTATETARRDPFLGKGRPSKRQFRLFQPNSHPFKTILLDLWTPWKLFAFPIVQFASFVVSWSCSCFLTINLTQSQAFAAPPYSFSSQAIGFTNFAIFVGALIGLATGGPLSDWVAAKLTARNNGIREPEMRLLAMIPYVFIMYLGNIVVSVGYENSWPWEVIVLIGYTCAGIQVAALPSISSTYAVDSYKPVAGSLFVSITVNKNLWGYGFSKFITPWSIEAGFIPPIMTNGSLVFLWCLFGVVFYFYGKTFRRWSKDSSVHQL</sequence>
<gene>
    <name evidence="9" type="ORF">B0T10DRAFT_533265</name>
</gene>
<keyword evidence="10" id="KW-1185">Reference proteome</keyword>
<evidence type="ECO:0000256" key="2">
    <source>
        <dbReference type="ARBA" id="ARBA00022692"/>
    </source>
</evidence>
<dbReference type="SUPFAM" id="SSF103473">
    <property type="entry name" value="MFS general substrate transporter"/>
    <property type="match status" value="1"/>
</dbReference>
<dbReference type="AlphaFoldDB" id="A0A9P9AJA0"/>
<dbReference type="GO" id="GO:0022857">
    <property type="term" value="F:transmembrane transporter activity"/>
    <property type="evidence" value="ECO:0007669"/>
    <property type="project" value="InterPro"/>
</dbReference>
<feature type="transmembrane region" description="Helical" evidence="7">
    <location>
        <begin position="100"/>
        <end position="123"/>
    </location>
</feature>
<feature type="domain" description="Major facilitator superfamily (MFS) profile" evidence="8">
    <location>
        <begin position="69"/>
        <end position="564"/>
    </location>
</feature>
<keyword evidence="4 7" id="KW-0472">Membrane</keyword>
<dbReference type="GO" id="GO:0016301">
    <property type="term" value="F:kinase activity"/>
    <property type="evidence" value="ECO:0007669"/>
    <property type="project" value="UniProtKB-KW"/>
</dbReference>